<organism evidence="1 2">
    <name type="scientific">Krasilnikovia cinnamomea</name>
    <dbReference type="NCBI Taxonomy" id="349313"/>
    <lineage>
        <taxon>Bacteria</taxon>
        <taxon>Bacillati</taxon>
        <taxon>Actinomycetota</taxon>
        <taxon>Actinomycetes</taxon>
        <taxon>Micromonosporales</taxon>
        <taxon>Micromonosporaceae</taxon>
        <taxon>Krasilnikovia</taxon>
    </lineage>
</organism>
<protein>
    <submittedName>
        <fullName evidence="1">Uncharacterized protein</fullName>
    </submittedName>
</protein>
<dbReference type="RefSeq" id="WP_165449556.1">
    <property type="nucleotide sequence ID" value="NZ_SHKY01000001.1"/>
</dbReference>
<keyword evidence="2" id="KW-1185">Reference proteome</keyword>
<proteinExistence type="predicted"/>
<reference evidence="1 2" key="1">
    <citation type="submission" date="2019-02" db="EMBL/GenBank/DDBJ databases">
        <title>Sequencing the genomes of 1000 actinobacteria strains.</title>
        <authorList>
            <person name="Klenk H.-P."/>
        </authorList>
    </citation>
    <scope>NUCLEOTIDE SEQUENCE [LARGE SCALE GENOMIC DNA]</scope>
    <source>
        <strain evidence="1 2">DSM 45162</strain>
    </source>
</reference>
<comment type="caution">
    <text evidence="1">The sequence shown here is derived from an EMBL/GenBank/DDBJ whole genome shotgun (WGS) entry which is preliminary data.</text>
</comment>
<dbReference type="AlphaFoldDB" id="A0A4Q7ZNQ3"/>
<dbReference type="EMBL" id="SHKY01000001">
    <property type="protein sequence ID" value="RZU52672.1"/>
    <property type="molecule type" value="Genomic_DNA"/>
</dbReference>
<name>A0A4Q7ZNQ3_9ACTN</name>
<evidence type="ECO:0000313" key="1">
    <source>
        <dbReference type="EMBL" id="RZU52672.1"/>
    </source>
</evidence>
<dbReference type="Proteomes" id="UP000292564">
    <property type="component" value="Unassembled WGS sequence"/>
</dbReference>
<evidence type="ECO:0000313" key="2">
    <source>
        <dbReference type="Proteomes" id="UP000292564"/>
    </source>
</evidence>
<accession>A0A4Q7ZNQ3</accession>
<gene>
    <name evidence="1" type="ORF">EV385_4550</name>
</gene>
<sequence length="94" mass="9966">MPQYVDVDEDVGTDLVVALTLNLPIGGTLGRVSLVSSFGVVAEQADGRAALWSLDDDGGASRLLELRQGAEVTTWVEGREVARYFVAESLADGQ</sequence>